<evidence type="ECO:0000256" key="3">
    <source>
        <dbReference type="ARBA" id="ARBA00022801"/>
    </source>
</evidence>
<dbReference type="PANTHER" id="PTHR11113">
    <property type="entry name" value="N-ACETYLGLUCOSAMINE-6-PHOSPHATE DEACETYLASE"/>
    <property type="match status" value="1"/>
</dbReference>
<dbReference type="InterPro" id="IPR026912">
    <property type="entry name" value="Adenine_deam_C"/>
</dbReference>
<dbReference type="NCBIfam" id="TIGR01178">
    <property type="entry name" value="ade"/>
    <property type="match status" value="1"/>
</dbReference>
<comment type="cofactor">
    <cofactor evidence="6">
        <name>Mn(2+)</name>
        <dbReference type="ChEBI" id="CHEBI:29035"/>
    </cofactor>
</comment>
<evidence type="ECO:0000259" key="7">
    <source>
        <dbReference type="Pfam" id="PF01979"/>
    </source>
</evidence>
<evidence type="ECO:0000256" key="4">
    <source>
        <dbReference type="ARBA" id="ARBA00023211"/>
    </source>
</evidence>
<evidence type="ECO:0000256" key="2">
    <source>
        <dbReference type="ARBA" id="ARBA00012782"/>
    </source>
</evidence>
<protein>
    <recommendedName>
        <fullName evidence="2 6">Adenine deaminase</fullName>
        <shortName evidence="6">Adenase</shortName>
        <shortName evidence="6">Adenine aminase</shortName>
        <ecNumber evidence="2 6">3.5.4.2</ecNumber>
    </recommendedName>
</protein>
<keyword evidence="3 6" id="KW-0378">Hydrolase</keyword>
<reference evidence="9 10" key="1">
    <citation type="submission" date="2024-06" db="EMBL/GenBank/DDBJ databases">
        <title>Genomic Encyclopedia of Type Strains, Phase V (KMG-V): Genome sequencing to study the core and pangenomes of soil and plant-associated prokaryotes.</title>
        <authorList>
            <person name="Whitman W."/>
        </authorList>
    </citation>
    <scope>NUCLEOTIDE SEQUENCE [LARGE SCALE GENOMIC DNA]</scope>
    <source>
        <strain evidence="9 10">NE40</strain>
    </source>
</reference>
<dbReference type="InterPro" id="IPR011059">
    <property type="entry name" value="Metal-dep_hydrolase_composite"/>
</dbReference>
<dbReference type="Proteomes" id="UP001549366">
    <property type="component" value="Unassembled WGS sequence"/>
</dbReference>
<dbReference type="InterPro" id="IPR032466">
    <property type="entry name" value="Metal_Hydrolase"/>
</dbReference>
<dbReference type="InterPro" id="IPR006680">
    <property type="entry name" value="Amidohydro-rel"/>
</dbReference>
<gene>
    <name evidence="6" type="primary">ade</name>
    <name evidence="9" type="ORF">V5J35_002550</name>
</gene>
<organism evidence="9 10">
    <name type="scientific">Endozoicomonas lisbonensis</name>
    <dbReference type="NCBI Taxonomy" id="3120522"/>
    <lineage>
        <taxon>Bacteria</taxon>
        <taxon>Pseudomonadati</taxon>
        <taxon>Pseudomonadota</taxon>
        <taxon>Gammaproteobacteria</taxon>
        <taxon>Oceanospirillales</taxon>
        <taxon>Endozoicomonadaceae</taxon>
        <taxon>Endozoicomonas</taxon>
    </lineage>
</organism>
<dbReference type="Gene3D" id="3.20.20.140">
    <property type="entry name" value="Metal-dependent hydrolases"/>
    <property type="match status" value="1"/>
</dbReference>
<dbReference type="HAMAP" id="MF_01518">
    <property type="entry name" value="Adenine_deamin"/>
    <property type="match status" value="1"/>
</dbReference>
<sequence length="577" mass="61408">MKQLIDMAAGRTPVDTLIINCKVVDVFNQTLVDGPLALGNGKVIGFGEYEAREVIDAEGGVVIPGLIDSHVHIESSSITPPQFSRVVLPHGTTTIIADPHEIANVCGLDGIRFMLDSSKDLPLNVKVMLPSCVPATPFEEAGARLLADDLAELINHPNVLGVGEVMDFPSVINGDDDMLAKVKLALDNGFVADGHSPGLTGQALQAYAMSGIKTDHECSTVEAMVERIRMGMYVQIREGSACKDLVTLVQGVNANNARRCLFCTDDREPKDIFEDGHVNKNLRVAVEEGLDPVTAVTIGSLNAAECYGLKSKGAIAPGYDADIVIVNDLKAFAARRVFCAGQEVARNGEMLVDIQDYTSDSVLNTVNIAPVSENHFDLPLTSEKARAIGVCPGGVLTDAVEVEVKANEEGLFDARLNTFQNKGLNKLAVIERHKASGNMSVAILANYGLRGGAIATTVSHDSHNIVVVGDNDADMVTAVNHVETIGGGFVLVKDGRVIGDLPLPVGGLMSDKPAEEVAARMGDLLAMAKHEFGINADIQPLMTLVFMSLPVIPTLKLTSNGLFDVTTFQFTETCLTD</sequence>
<comment type="similarity">
    <text evidence="1 6">Belongs to the metallo-dependent hydrolases superfamily. Adenine deaminase family.</text>
</comment>
<evidence type="ECO:0000256" key="1">
    <source>
        <dbReference type="ARBA" id="ARBA00006773"/>
    </source>
</evidence>
<keyword evidence="10" id="KW-1185">Reference proteome</keyword>
<name>A0ABV2SHY3_9GAMM</name>
<evidence type="ECO:0000256" key="6">
    <source>
        <dbReference type="HAMAP-Rule" id="MF_01518"/>
    </source>
</evidence>
<dbReference type="PANTHER" id="PTHR11113:SF2">
    <property type="entry name" value="ADENINE DEAMINASE"/>
    <property type="match status" value="1"/>
</dbReference>
<dbReference type="GO" id="GO:0000034">
    <property type="term" value="F:adenine deaminase activity"/>
    <property type="evidence" value="ECO:0007669"/>
    <property type="project" value="UniProtKB-EC"/>
</dbReference>
<dbReference type="EMBL" id="JBEWTB010000002">
    <property type="protein sequence ID" value="MET4757358.1"/>
    <property type="molecule type" value="Genomic_DNA"/>
</dbReference>
<dbReference type="Gene3D" id="2.30.40.10">
    <property type="entry name" value="Urease, subunit C, domain 1"/>
    <property type="match status" value="1"/>
</dbReference>
<feature type="domain" description="Amidohydrolase-related" evidence="7">
    <location>
        <begin position="61"/>
        <end position="344"/>
    </location>
</feature>
<comment type="catalytic activity">
    <reaction evidence="5 6">
        <text>adenine + H2O + H(+) = hypoxanthine + NH4(+)</text>
        <dbReference type="Rhea" id="RHEA:23688"/>
        <dbReference type="ChEBI" id="CHEBI:15377"/>
        <dbReference type="ChEBI" id="CHEBI:15378"/>
        <dbReference type="ChEBI" id="CHEBI:16708"/>
        <dbReference type="ChEBI" id="CHEBI:17368"/>
        <dbReference type="ChEBI" id="CHEBI:28938"/>
        <dbReference type="EC" id="3.5.4.2"/>
    </reaction>
</comment>
<keyword evidence="4 6" id="KW-0464">Manganese</keyword>
<evidence type="ECO:0000256" key="5">
    <source>
        <dbReference type="ARBA" id="ARBA00047720"/>
    </source>
</evidence>
<proteinExistence type="inferred from homology"/>
<dbReference type="SUPFAM" id="SSF51556">
    <property type="entry name" value="Metallo-dependent hydrolases"/>
    <property type="match status" value="1"/>
</dbReference>
<evidence type="ECO:0000313" key="9">
    <source>
        <dbReference type="EMBL" id="MET4757358.1"/>
    </source>
</evidence>
<feature type="domain" description="Adenine deaminase C-terminal" evidence="8">
    <location>
        <begin position="395"/>
        <end position="569"/>
    </location>
</feature>
<dbReference type="EC" id="3.5.4.2" evidence="2 6"/>
<evidence type="ECO:0000313" key="10">
    <source>
        <dbReference type="Proteomes" id="UP001549366"/>
    </source>
</evidence>
<dbReference type="InterPro" id="IPR006679">
    <property type="entry name" value="Adenine_deam"/>
</dbReference>
<dbReference type="SUPFAM" id="SSF51338">
    <property type="entry name" value="Composite domain of metallo-dependent hydrolases"/>
    <property type="match status" value="1"/>
</dbReference>
<comment type="caution">
    <text evidence="9">The sequence shown here is derived from an EMBL/GenBank/DDBJ whole genome shotgun (WGS) entry which is preliminary data.</text>
</comment>
<dbReference type="RefSeq" id="WP_354007517.1">
    <property type="nucleotide sequence ID" value="NZ_JBEWTA010000001.1"/>
</dbReference>
<dbReference type="CDD" id="cd01295">
    <property type="entry name" value="AdeC"/>
    <property type="match status" value="1"/>
</dbReference>
<accession>A0ABV2SHY3</accession>
<dbReference type="Pfam" id="PF13382">
    <property type="entry name" value="Adenine_deam_C"/>
    <property type="match status" value="1"/>
</dbReference>
<dbReference type="Pfam" id="PF01979">
    <property type="entry name" value="Amidohydro_1"/>
    <property type="match status" value="1"/>
</dbReference>
<evidence type="ECO:0000259" key="8">
    <source>
        <dbReference type="Pfam" id="PF13382"/>
    </source>
</evidence>